<feature type="domain" description="Carrier" evidence="4">
    <location>
        <begin position="59"/>
        <end position="134"/>
    </location>
</feature>
<dbReference type="PROSITE" id="PS50075">
    <property type="entry name" value="CARRIER"/>
    <property type="match status" value="1"/>
</dbReference>
<dbReference type="InterPro" id="IPR045851">
    <property type="entry name" value="AMP-bd_C_sf"/>
</dbReference>
<evidence type="ECO:0000256" key="1">
    <source>
        <dbReference type="ARBA" id="ARBA00022450"/>
    </source>
</evidence>
<reference evidence="5 6" key="1">
    <citation type="submission" date="2021-07" db="EMBL/GenBank/DDBJ databases">
        <title>Paenibacillus radiodurans sp. nov., isolated from the southeastern edge of Tengger Desert.</title>
        <authorList>
            <person name="Zhang G."/>
        </authorList>
    </citation>
    <scope>NUCLEOTIDE SEQUENCE [LARGE SCALE GENOMIC DNA]</scope>
    <source>
        <strain evidence="5 6">DT7-4</strain>
    </source>
</reference>
<name>A0ABS7DD66_9BACL</name>
<dbReference type="InterPro" id="IPR036736">
    <property type="entry name" value="ACP-like_sf"/>
</dbReference>
<keyword evidence="6" id="KW-1185">Reference proteome</keyword>
<comment type="caution">
    <text evidence="5">The sequence shown here is derived from an EMBL/GenBank/DDBJ whole genome shotgun (WGS) entry which is preliminary data.</text>
</comment>
<evidence type="ECO:0000256" key="3">
    <source>
        <dbReference type="ARBA" id="ARBA00022737"/>
    </source>
</evidence>
<dbReference type="PANTHER" id="PTHR45527">
    <property type="entry name" value="NONRIBOSOMAL PEPTIDE SYNTHETASE"/>
    <property type="match status" value="1"/>
</dbReference>
<evidence type="ECO:0000256" key="2">
    <source>
        <dbReference type="ARBA" id="ARBA00022553"/>
    </source>
</evidence>
<dbReference type="InterPro" id="IPR020806">
    <property type="entry name" value="PKS_PP-bd"/>
</dbReference>
<dbReference type="SUPFAM" id="SSF52777">
    <property type="entry name" value="CoA-dependent acyltransferases"/>
    <property type="match status" value="1"/>
</dbReference>
<dbReference type="RefSeq" id="WP_219875219.1">
    <property type="nucleotide sequence ID" value="NZ_JAHZIJ010000036.1"/>
</dbReference>
<evidence type="ECO:0000313" key="6">
    <source>
        <dbReference type="Proteomes" id="UP000812277"/>
    </source>
</evidence>
<dbReference type="Proteomes" id="UP000812277">
    <property type="component" value="Unassembled WGS sequence"/>
</dbReference>
<dbReference type="PANTHER" id="PTHR45527:SF1">
    <property type="entry name" value="FATTY ACID SYNTHASE"/>
    <property type="match status" value="1"/>
</dbReference>
<accession>A0ABS7DD66</accession>
<dbReference type="Gene3D" id="3.30.300.30">
    <property type="match status" value="1"/>
</dbReference>
<evidence type="ECO:0000259" key="4">
    <source>
        <dbReference type="PROSITE" id="PS50075"/>
    </source>
</evidence>
<organism evidence="5 6">
    <name type="scientific">Paenibacillus oenotherae</name>
    <dbReference type="NCBI Taxonomy" id="1435645"/>
    <lineage>
        <taxon>Bacteria</taxon>
        <taxon>Bacillati</taxon>
        <taxon>Bacillota</taxon>
        <taxon>Bacilli</taxon>
        <taxon>Bacillales</taxon>
        <taxon>Paenibacillaceae</taxon>
        <taxon>Paenibacillus</taxon>
    </lineage>
</organism>
<dbReference type="SMART" id="SM00823">
    <property type="entry name" value="PKS_PP"/>
    <property type="match status" value="1"/>
</dbReference>
<dbReference type="SUPFAM" id="SSF56801">
    <property type="entry name" value="Acetyl-CoA synthetase-like"/>
    <property type="match status" value="1"/>
</dbReference>
<evidence type="ECO:0000313" key="5">
    <source>
        <dbReference type="EMBL" id="MBW7477835.1"/>
    </source>
</evidence>
<proteinExistence type="predicted"/>
<dbReference type="SUPFAM" id="SSF47336">
    <property type="entry name" value="ACP-like"/>
    <property type="match status" value="1"/>
</dbReference>
<protein>
    <recommendedName>
        <fullName evidence="4">Carrier domain-containing protein</fullName>
    </recommendedName>
</protein>
<dbReference type="EMBL" id="JAHZIJ010000036">
    <property type="protein sequence ID" value="MBW7477835.1"/>
    <property type="molecule type" value="Genomic_DNA"/>
</dbReference>
<feature type="non-terminal residue" evidence="5">
    <location>
        <position position="1"/>
    </location>
</feature>
<dbReference type="Gene3D" id="1.10.1200.10">
    <property type="entry name" value="ACP-like"/>
    <property type="match status" value="1"/>
</dbReference>
<dbReference type="InterPro" id="IPR009081">
    <property type="entry name" value="PP-bd_ACP"/>
</dbReference>
<dbReference type="Gene3D" id="3.30.559.30">
    <property type="entry name" value="Nonribosomal peptide synthetase, condensation domain"/>
    <property type="match status" value="1"/>
</dbReference>
<keyword evidence="3" id="KW-0677">Repeat</keyword>
<gene>
    <name evidence="5" type="ORF">K0T92_24290</name>
</gene>
<keyword evidence="2" id="KW-0597">Phosphoprotein</keyword>
<dbReference type="Pfam" id="PF00550">
    <property type="entry name" value="PP-binding"/>
    <property type="match status" value="1"/>
</dbReference>
<sequence length="345" mass="37143">ACTSGELRRHCAELLPDYMIPAAFVQVEIMPLTASGKADRRALPAPDTVSMETGTAYTAPATETEEKLAALWQELLGRETIGVNDNFFELGGNSLLLIRMHRMLEQELPVTLSVTDLFAYPTIAKLAEYVTGLGSGSSVVEIEPIPIPADWQPASREPHSGDFLRVTLGGPTAEQIRAVSAAEGVEPDVAALAVYLVLLAQNLKQPKFALPVYGFGPGIQVLPVDLTATGGLSELIAWLGAQLDSLPVIQEMPVRSQSADSQAAASIVPLYRKLPSAAVPASWMERVDLLLNVGIGENAIQLNNEYNGSRIRKEKVKELMQSFPTWCRRLASQQSGKGQAAAARE</sequence>
<keyword evidence="1" id="KW-0596">Phosphopantetheine</keyword>